<keyword evidence="6" id="KW-0997">Cell inner membrane</keyword>
<dbReference type="PANTHER" id="PTHR36118:SF1">
    <property type="entry name" value="ION-TRANSLOCATING OXIDOREDUCTASE COMPLEX SUBUNIT G"/>
    <property type="match status" value="1"/>
</dbReference>
<keyword evidence="6 7" id="KW-0812">Transmembrane</keyword>
<dbReference type="GO" id="GO:0009055">
    <property type="term" value="F:electron transfer activity"/>
    <property type="evidence" value="ECO:0007669"/>
    <property type="project" value="InterPro"/>
</dbReference>
<evidence type="ECO:0000256" key="6">
    <source>
        <dbReference type="HAMAP-Rule" id="MF_00479"/>
    </source>
</evidence>
<keyword evidence="6" id="KW-1278">Translocase</keyword>
<keyword evidence="6 7" id="KW-1133">Transmembrane helix</keyword>
<feature type="domain" description="FMN-binding" evidence="8">
    <location>
        <begin position="102"/>
        <end position="194"/>
    </location>
</feature>
<keyword evidence="3 6" id="KW-0285">Flavoprotein</keyword>
<protein>
    <recommendedName>
        <fullName evidence="6">Ion-translocating oxidoreductase complex subunit G</fullName>
        <ecNumber evidence="6">7.-.-.-</ecNumber>
    </recommendedName>
    <alternativeName>
        <fullName evidence="6">Rnf electron transport complex subunit G</fullName>
    </alternativeName>
</protein>
<keyword evidence="6 7" id="KW-0472">Membrane</keyword>
<evidence type="ECO:0000313" key="10">
    <source>
        <dbReference type="Proteomes" id="UP000094147"/>
    </source>
</evidence>
<evidence type="ECO:0000313" key="9">
    <source>
        <dbReference type="EMBL" id="AOE50138.1"/>
    </source>
</evidence>
<gene>
    <name evidence="6" type="primary">rnfG</name>
    <name evidence="9" type="ORF">KS2013_1426</name>
</gene>
<dbReference type="RefSeq" id="WP_083217809.1">
    <property type="nucleotide sequence ID" value="NZ_CP012418.1"/>
</dbReference>
<name>A0A1B3BBG7_9GAMM</name>
<dbReference type="OrthoDB" id="9784165at2"/>
<feature type="modified residue" description="FMN phosphoryl threonine" evidence="6">
    <location>
        <position position="177"/>
    </location>
</feature>
<keyword evidence="6" id="KW-1003">Cell membrane</keyword>
<organism evidence="9 10">
    <name type="scientific">Kangiella sediminilitoris</name>
    <dbReference type="NCBI Taxonomy" id="1144748"/>
    <lineage>
        <taxon>Bacteria</taxon>
        <taxon>Pseudomonadati</taxon>
        <taxon>Pseudomonadota</taxon>
        <taxon>Gammaproteobacteria</taxon>
        <taxon>Kangiellales</taxon>
        <taxon>Kangiellaceae</taxon>
        <taxon>Kangiella</taxon>
    </lineage>
</organism>
<feature type="transmembrane region" description="Helical" evidence="7">
    <location>
        <begin position="12"/>
        <end position="30"/>
    </location>
</feature>
<evidence type="ECO:0000259" key="8">
    <source>
        <dbReference type="SMART" id="SM00900"/>
    </source>
</evidence>
<evidence type="ECO:0000256" key="3">
    <source>
        <dbReference type="ARBA" id="ARBA00022630"/>
    </source>
</evidence>
<keyword evidence="1 6" id="KW-0813">Transport</keyword>
<evidence type="ECO:0000256" key="5">
    <source>
        <dbReference type="ARBA" id="ARBA00022982"/>
    </source>
</evidence>
<dbReference type="NCBIfam" id="NF002519">
    <property type="entry name" value="PRK01908.1"/>
    <property type="match status" value="1"/>
</dbReference>
<dbReference type="PANTHER" id="PTHR36118">
    <property type="entry name" value="ION-TRANSLOCATING OXIDOREDUCTASE COMPLEX SUBUNIT G"/>
    <property type="match status" value="1"/>
</dbReference>
<dbReference type="GO" id="GO:0022900">
    <property type="term" value="P:electron transport chain"/>
    <property type="evidence" value="ECO:0007669"/>
    <property type="project" value="UniProtKB-UniRule"/>
</dbReference>
<dbReference type="EC" id="7.-.-.-" evidence="6"/>
<comment type="similarity">
    <text evidence="6">Belongs to the RnfG family.</text>
</comment>
<evidence type="ECO:0000256" key="7">
    <source>
        <dbReference type="SAM" id="Phobius"/>
    </source>
</evidence>
<keyword evidence="2 6" id="KW-0597">Phosphoprotein</keyword>
<dbReference type="GO" id="GO:0010181">
    <property type="term" value="F:FMN binding"/>
    <property type="evidence" value="ECO:0007669"/>
    <property type="project" value="InterPro"/>
</dbReference>
<sequence length="221" mass="23827">MITKVISKNGLILAAFAGVCVGLIAVTYFITRDTINNEMRAALARTLDQLVPASAYDNDVHHDCTLIPVGSSLGNSSPLEVYRMRKEQSPVALVMETIAPNGYSGKISLVVGIYNDGTLAGVRATDHKETPGLGDKIDVKKSDWILGFEGLSLNNPPLEQWKVKKDGGVFDAFTGATITPRAVIEQVSQTLLYFEEHREELFQSPTNCGEGDVAENAGAKS</sequence>
<dbReference type="PIRSF" id="PIRSF006091">
    <property type="entry name" value="E_trnsport_RnfG"/>
    <property type="match status" value="1"/>
</dbReference>
<dbReference type="SMART" id="SM00900">
    <property type="entry name" value="FMN_bind"/>
    <property type="match status" value="1"/>
</dbReference>
<comment type="function">
    <text evidence="6">Part of a membrane-bound complex that couples electron transfer with translocation of ions across the membrane.</text>
</comment>
<evidence type="ECO:0000256" key="2">
    <source>
        <dbReference type="ARBA" id="ARBA00022553"/>
    </source>
</evidence>
<proteinExistence type="inferred from homology"/>
<dbReference type="Pfam" id="PF04205">
    <property type="entry name" value="FMN_bind"/>
    <property type="match status" value="1"/>
</dbReference>
<dbReference type="Proteomes" id="UP000094147">
    <property type="component" value="Chromosome"/>
</dbReference>
<comment type="subcellular location">
    <subcellularLocation>
        <location evidence="6">Cell inner membrane</location>
        <topology evidence="6">Single-pass membrane protein</topology>
    </subcellularLocation>
</comment>
<keyword evidence="5 6" id="KW-0249">Electron transport</keyword>
<evidence type="ECO:0000256" key="4">
    <source>
        <dbReference type="ARBA" id="ARBA00022643"/>
    </source>
</evidence>
<reference evidence="10" key="1">
    <citation type="submission" date="2015-08" db="EMBL/GenBank/DDBJ databases">
        <authorList>
            <person name="Kim K.M."/>
        </authorList>
    </citation>
    <scope>NUCLEOTIDE SEQUENCE [LARGE SCALE GENOMIC DNA]</scope>
    <source>
        <strain evidence="10">KCTC 23892</strain>
    </source>
</reference>
<keyword evidence="10" id="KW-1185">Reference proteome</keyword>
<dbReference type="NCBIfam" id="TIGR01947">
    <property type="entry name" value="rnfG"/>
    <property type="match status" value="1"/>
</dbReference>
<accession>A0A1B3BBG7</accession>
<comment type="cofactor">
    <cofactor evidence="6">
        <name>FMN</name>
        <dbReference type="ChEBI" id="CHEBI:58210"/>
    </cofactor>
</comment>
<dbReference type="InterPro" id="IPR007329">
    <property type="entry name" value="FMN-bd"/>
</dbReference>
<evidence type="ECO:0000256" key="1">
    <source>
        <dbReference type="ARBA" id="ARBA00022448"/>
    </source>
</evidence>
<comment type="subunit">
    <text evidence="6">The complex is composed of six subunits: RnfA, RnfB, RnfC, RnfD, RnfE and RnfG.</text>
</comment>
<dbReference type="KEGG" id="ksd:KS2013_1426"/>
<dbReference type="EMBL" id="CP012418">
    <property type="protein sequence ID" value="AOE50138.1"/>
    <property type="molecule type" value="Genomic_DNA"/>
</dbReference>
<dbReference type="GO" id="GO:0005886">
    <property type="term" value="C:plasma membrane"/>
    <property type="evidence" value="ECO:0007669"/>
    <property type="project" value="UniProtKB-SubCell"/>
</dbReference>
<dbReference type="STRING" id="1144748.KS2013_1426"/>
<dbReference type="HAMAP" id="MF_00479">
    <property type="entry name" value="RsxG_RnfG"/>
    <property type="match status" value="1"/>
</dbReference>
<dbReference type="InterPro" id="IPR010209">
    <property type="entry name" value="Ion_transpt_RnfG/RsxG"/>
</dbReference>
<keyword evidence="4 6" id="KW-0288">FMN</keyword>
<dbReference type="AlphaFoldDB" id="A0A1B3BBG7"/>
<dbReference type="PATRIC" id="fig|1144748.3.peg.1436"/>